<evidence type="ECO:0000313" key="2">
    <source>
        <dbReference type="EMBL" id="KAI1509806.1"/>
    </source>
</evidence>
<dbReference type="AlphaFoldDB" id="A0A317B959"/>
<protein>
    <submittedName>
        <fullName evidence="1">Uncharacterized protein</fullName>
    </submittedName>
</protein>
<accession>A0A317B959</accession>
<comment type="caution">
    <text evidence="1">The sequence shown here is derived from an EMBL/GenBank/DDBJ whole genome shotgun (WGS) entry which is preliminary data.</text>
</comment>
<name>A0A317B959_9PLEO</name>
<evidence type="ECO:0000313" key="4">
    <source>
        <dbReference type="Proteomes" id="UP000249757"/>
    </source>
</evidence>
<organism evidence="1 3">
    <name type="scientific">Pyrenophora tritici-repentis</name>
    <dbReference type="NCBI Taxonomy" id="45151"/>
    <lineage>
        <taxon>Eukaryota</taxon>
        <taxon>Fungi</taxon>
        <taxon>Dikarya</taxon>
        <taxon>Ascomycota</taxon>
        <taxon>Pezizomycotina</taxon>
        <taxon>Dothideomycetes</taxon>
        <taxon>Pleosporomycetidae</taxon>
        <taxon>Pleosporales</taxon>
        <taxon>Pleosporineae</taxon>
        <taxon>Pleosporaceae</taxon>
        <taxon>Pyrenophora</taxon>
    </lineage>
</organism>
<dbReference type="Proteomes" id="UP000249757">
    <property type="component" value="Unassembled WGS sequence"/>
</dbReference>
<dbReference type="EMBL" id="NQIK02000010">
    <property type="protein sequence ID" value="KAF7565785.1"/>
    <property type="molecule type" value="Genomic_DNA"/>
</dbReference>
<keyword evidence="4" id="KW-1185">Reference proteome</keyword>
<evidence type="ECO:0000313" key="1">
    <source>
        <dbReference type="EMBL" id="KAF7565785.1"/>
    </source>
</evidence>
<reference evidence="4" key="4">
    <citation type="journal article" date="2022" name="Microb. Genom.">
        <title>A global pangenome for the wheat fungal pathogen Pyrenophora tritici-repentis and prediction of effector protein structural homology.</title>
        <authorList>
            <person name="Moolhuijzen P.M."/>
            <person name="See P.T."/>
            <person name="Shi G."/>
            <person name="Powell H.R."/>
            <person name="Cockram J."/>
            <person name="Jorgensen L.N."/>
            <person name="Benslimane H."/>
            <person name="Strelkov S.E."/>
            <person name="Turner J."/>
            <person name="Liu Z."/>
            <person name="Moffat C.S."/>
        </authorList>
    </citation>
    <scope>NUCLEOTIDE SEQUENCE [LARGE SCALE GENOMIC DNA]</scope>
</reference>
<reference evidence="1" key="1">
    <citation type="journal article" date="2018" name="BMC Genomics">
        <title>Comparative genomics of the wheat fungal pathogen Pyrenophora tritici-repentis reveals chromosomal variations and genome plasticity.</title>
        <authorList>
            <person name="Moolhuijzen P."/>
            <person name="See P.T."/>
            <person name="Hane J.K."/>
            <person name="Shi G."/>
            <person name="Liu Z."/>
            <person name="Oliver R.P."/>
            <person name="Moffat C.S."/>
        </authorList>
    </citation>
    <scope>NUCLEOTIDE SEQUENCE [LARGE SCALE GENOMIC DNA]</scope>
    <source>
        <strain evidence="1">M4</strain>
    </source>
</reference>
<reference evidence="2" key="2">
    <citation type="submission" date="2021-05" db="EMBL/GenBank/DDBJ databases">
        <authorList>
            <person name="Moolhuijzen P.M."/>
            <person name="Moffat C.S."/>
        </authorList>
    </citation>
    <scope>NUCLEOTIDE SEQUENCE</scope>
    <source>
        <strain evidence="2">86-124</strain>
    </source>
</reference>
<dbReference type="Proteomes" id="UP000245464">
    <property type="component" value="Chromosome 10"/>
</dbReference>
<evidence type="ECO:0000313" key="3">
    <source>
        <dbReference type="Proteomes" id="UP000245464"/>
    </source>
</evidence>
<sequence length="116" mass="13109">MDAMKKGLAKCIASKLDRIFATEGTEIREIPSTLLWTEVKIWSKCLSPLIASADADDIVHSETLYEEEVESARTYVRRLRDDITLLEFAADRNPEEKFRIATLLGYLGSETTVAQQ</sequence>
<gene>
    <name evidence="2" type="ORF">Ptr86124_011392</name>
    <name evidence="1" type="ORF">PtrM4_052190</name>
</gene>
<proteinExistence type="predicted"/>
<reference evidence="2" key="3">
    <citation type="journal article" date="2022" name="bioRxiv">
        <title>A global pangenome for the wheat fungal pathogen Pyrenophora tritici-repentis and prediction of effector protein structural homology.</title>
        <authorList>
            <person name="Moolhuijzen P."/>
            <person name="See P.T."/>
            <person name="Shi G."/>
            <person name="Powell H.R."/>
            <person name="Cockram J."/>
            <person name="Jorgensen L.N."/>
            <person name="Benslimane H."/>
            <person name="Strelkov S.E."/>
            <person name="Turner J."/>
            <person name="Liu Z."/>
            <person name="Moffat C.S."/>
        </authorList>
    </citation>
    <scope>NUCLEOTIDE SEQUENCE</scope>
    <source>
        <strain evidence="2">86-124</strain>
    </source>
</reference>
<dbReference type="EMBL" id="NRDI02000019">
    <property type="protein sequence ID" value="KAI1509806.1"/>
    <property type="molecule type" value="Genomic_DNA"/>
</dbReference>